<proteinExistence type="predicted"/>
<name>A0AAU8DP23_9ACTN</name>
<dbReference type="RefSeq" id="WP_353649351.1">
    <property type="nucleotide sequence ID" value="NZ_CP159218.1"/>
</dbReference>
<reference evidence="1" key="1">
    <citation type="submission" date="2024-05" db="EMBL/GenBank/DDBJ databases">
        <authorList>
            <person name="Cai S.Y."/>
            <person name="Jin L.M."/>
            <person name="Li H.R."/>
        </authorList>
    </citation>
    <scope>NUCLEOTIDE SEQUENCE</scope>
    <source>
        <strain evidence="1">A5-74</strain>
    </source>
</reference>
<accession>A0AAU8DP23</accession>
<dbReference type="AlphaFoldDB" id="A0AAU8DP23"/>
<evidence type="ECO:0000313" key="1">
    <source>
        <dbReference type="EMBL" id="XCG63736.1"/>
    </source>
</evidence>
<gene>
    <name evidence="1" type="ORF">ABLG96_21560</name>
</gene>
<sequence>MSTDICELSDLPVDQCACRVHAAPEYRATGPGTGVSRDGHPTAGAARYLDSDDVGEITTTRFPAILAQIRAGSGPRAVHEFAQFCADAGHWQEPFRPERARLVAALARAVAARTSMAPTSALALVANAEPVPWEDVERRMWVSGIDAGYARRPESP</sequence>
<organism evidence="1">
    <name type="scientific">Nakamurella sp. A5-74</name>
    <dbReference type="NCBI Taxonomy" id="3158264"/>
    <lineage>
        <taxon>Bacteria</taxon>
        <taxon>Bacillati</taxon>
        <taxon>Actinomycetota</taxon>
        <taxon>Actinomycetes</taxon>
        <taxon>Nakamurellales</taxon>
        <taxon>Nakamurellaceae</taxon>
        <taxon>Nakamurella</taxon>
    </lineage>
</organism>
<protein>
    <submittedName>
        <fullName evidence="1">Uncharacterized protein</fullName>
    </submittedName>
</protein>
<dbReference type="EMBL" id="CP159218">
    <property type="protein sequence ID" value="XCG63736.1"/>
    <property type="molecule type" value="Genomic_DNA"/>
</dbReference>